<feature type="domain" description="GST N-terminal" evidence="1">
    <location>
        <begin position="25"/>
        <end position="97"/>
    </location>
</feature>
<dbReference type="InterPro" id="IPR004045">
    <property type="entry name" value="Glutathione_S-Trfase_N"/>
</dbReference>
<sequence>MPDPSADAAPELVLYDLKCTKDVCFSPTVWKIRLMLNYKRIPYRTEWLEFPDIKPTLAPHVGPLPEGATKYTVPTIHHVASDTWLMDSAKIAPWLEATYPARPVILSAPLSDDVTALVRTAGGKAQQVSLAPREPAILSPRAKAYFVNMVEGLIGHPLQQLLAYEDGAWAGADEGLRRTSEMMLRNKDEGPWIEGAEPSMADFFIAGAMQCARAIHEGTWEREYKYEGLKRAYDACGLLLERGSY</sequence>
<protein>
    <submittedName>
        <fullName evidence="3">Glutathione S-transferase-like protein ustS</fullName>
    </submittedName>
</protein>
<dbReference type="GeneID" id="87806122"/>
<dbReference type="SUPFAM" id="SSF52833">
    <property type="entry name" value="Thioredoxin-like"/>
    <property type="match status" value="1"/>
</dbReference>
<evidence type="ECO:0000313" key="4">
    <source>
        <dbReference type="Proteomes" id="UP000827549"/>
    </source>
</evidence>
<reference evidence="3" key="1">
    <citation type="submission" date="2023-10" db="EMBL/GenBank/DDBJ databases">
        <authorList>
            <person name="Noh H."/>
        </authorList>
    </citation>
    <scope>NUCLEOTIDE SEQUENCE</scope>
    <source>
        <strain evidence="3">DUCC4014</strain>
    </source>
</reference>
<dbReference type="Gene3D" id="3.40.30.10">
    <property type="entry name" value="Glutaredoxin"/>
    <property type="match status" value="1"/>
</dbReference>
<dbReference type="Proteomes" id="UP000827549">
    <property type="component" value="Chromosome 2"/>
</dbReference>
<evidence type="ECO:0000259" key="2">
    <source>
        <dbReference type="Pfam" id="PF22041"/>
    </source>
</evidence>
<dbReference type="EMBL" id="CP086715">
    <property type="protein sequence ID" value="WOO79352.1"/>
    <property type="molecule type" value="Genomic_DNA"/>
</dbReference>
<accession>A0AAF0Y4P3</accession>
<evidence type="ECO:0000313" key="3">
    <source>
        <dbReference type="EMBL" id="WOO79352.1"/>
    </source>
</evidence>
<dbReference type="InterPro" id="IPR054416">
    <property type="entry name" value="GST_UstS-like_C"/>
</dbReference>
<dbReference type="AlphaFoldDB" id="A0AAF0Y4P3"/>
<dbReference type="Gene3D" id="1.20.1050.10">
    <property type="match status" value="1"/>
</dbReference>
<proteinExistence type="predicted"/>
<dbReference type="Pfam" id="PF13409">
    <property type="entry name" value="GST_N_2"/>
    <property type="match status" value="1"/>
</dbReference>
<dbReference type="Pfam" id="PF22041">
    <property type="entry name" value="GST_C_7"/>
    <property type="match status" value="1"/>
</dbReference>
<organism evidence="3 4">
    <name type="scientific">Vanrija pseudolonga</name>
    <dbReference type="NCBI Taxonomy" id="143232"/>
    <lineage>
        <taxon>Eukaryota</taxon>
        <taxon>Fungi</taxon>
        <taxon>Dikarya</taxon>
        <taxon>Basidiomycota</taxon>
        <taxon>Agaricomycotina</taxon>
        <taxon>Tremellomycetes</taxon>
        <taxon>Trichosporonales</taxon>
        <taxon>Trichosporonaceae</taxon>
        <taxon>Vanrija</taxon>
    </lineage>
</organism>
<dbReference type="InterPro" id="IPR036249">
    <property type="entry name" value="Thioredoxin-like_sf"/>
</dbReference>
<evidence type="ECO:0000259" key="1">
    <source>
        <dbReference type="Pfam" id="PF13409"/>
    </source>
</evidence>
<gene>
    <name evidence="3" type="primary">ustS</name>
    <name evidence="3" type="ORF">LOC62_02G002875</name>
</gene>
<keyword evidence="4" id="KW-1185">Reference proteome</keyword>
<name>A0AAF0Y4P3_9TREE</name>
<dbReference type="RefSeq" id="XP_062625384.1">
    <property type="nucleotide sequence ID" value="XM_062769400.1"/>
</dbReference>
<feature type="domain" description="Glutathione S-transferase UstS-like C-terminal" evidence="2">
    <location>
        <begin position="129"/>
        <end position="220"/>
    </location>
</feature>